<dbReference type="InterPro" id="IPR017439">
    <property type="entry name" value="Amidohydrolase"/>
</dbReference>
<feature type="domain" description="Peptidase M20 dimerisation" evidence="3">
    <location>
        <begin position="215"/>
        <end position="306"/>
    </location>
</feature>
<evidence type="ECO:0000313" key="4">
    <source>
        <dbReference type="EMBL" id="QJQ31457.1"/>
    </source>
</evidence>
<evidence type="ECO:0000313" key="5">
    <source>
        <dbReference type="Proteomes" id="UP000503018"/>
    </source>
</evidence>
<dbReference type="AlphaFoldDB" id="A0A6M4AQZ3"/>
<evidence type="ECO:0000259" key="3">
    <source>
        <dbReference type="Pfam" id="PF07687"/>
    </source>
</evidence>
<feature type="signal peptide" evidence="2">
    <location>
        <begin position="1"/>
        <end position="24"/>
    </location>
</feature>
<dbReference type="SUPFAM" id="SSF53187">
    <property type="entry name" value="Zn-dependent exopeptidases"/>
    <property type="match status" value="1"/>
</dbReference>
<sequence>MKLRTVATTATAVIALMFTAPVWAGPVDDAQRSQILADVDRQNAELSRTALAIWDYAEVGFQEERSSALLQARLRAAGFTIEAGVAGMPTAFVARYRRGEGGPVIGIMAEFDALPGLSQQAQPAQAVEPDGHAGHGCGHNLFGAASVTAAIATRNWMQANNVSGEIRLFGAPAEEGGSGKVFMVRAGLTADVSAMLHWHPDDQNSAAQNTALANVSGKFRFVGVSAHAAGAPERGRSALDGVEALNYMVNMMREHVPQDARIHYVITEGGNAPNVVPASAEVYYYVRHPNQRVVVDIMERVQAAARGAAMGTGTTMSFAQVGGTFDLLPNDTLGRMVDANLRRVGPPVWGETERRFIDQITPTFGAGATIPTTDIQPYSSGAINYGSTDVGDVSYTTPTAGFGVATWAPGTAAHSWQAVAASGSTIGVIGANVAAKVLALTAADLFQSPEAVAEARAELERRRGADFVYRSLLGDNPPSLNYRRNPGAR</sequence>
<evidence type="ECO:0000256" key="2">
    <source>
        <dbReference type="SAM" id="SignalP"/>
    </source>
</evidence>
<dbReference type="SUPFAM" id="SSF55031">
    <property type="entry name" value="Bacterial exopeptidase dimerisation domain"/>
    <property type="match status" value="1"/>
</dbReference>
<reference evidence="4 5" key="1">
    <citation type="submission" date="2020-01" db="EMBL/GenBank/DDBJ databases">
        <title>Sphingomonas sp. strain CSW-10.</title>
        <authorList>
            <person name="Chen W.-M."/>
        </authorList>
    </citation>
    <scope>NUCLEOTIDE SEQUENCE [LARGE SCALE GENOMIC DNA]</scope>
    <source>
        <strain evidence="4 5">CSW-10</strain>
    </source>
</reference>
<dbReference type="GO" id="GO:0005737">
    <property type="term" value="C:cytoplasm"/>
    <property type="evidence" value="ECO:0007669"/>
    <property type="project" value="TreeGrafter"/>
</dbReference>
<dbReference type="PANTHER" id="PTHR30575:SF0">
    <property type="entry name" value="XAA-ARG DIPEPTIDASE"/>
    <property type="match status" value="1"/>
</dbReference>
<dbReference type="Pfam" id="PF01546">
    <property type="entry name" value="Peptidase_M20"/>
    <property type="match status" value="1"/>
</dbReference>
<dbReference type="NCBIfam" id="TIGR01891">
    <property type="entry name" value="amidohydrolases"/>
    <property type="match status" value="1"/>
</dbReference>
<dbReference type="EMBL" id="CP053015">
    <property type="protein sequence ID" value="QJQ31457.1"/>
    <property type="molecule type" value="Genomic_DNA"/>
</dbReference>
<dbReference type="Gene3D" id="3.40.630.10">
    <property type="entry name" value="Zn peptidases"/>
    <property type="match status" value="1"/>
</dbReference>
<feature type="chain" id="PRO_5026838322" evidence="2">
    <location>
        <begin position="25"/>
        <end position="489"/>
    </location>
</feature>
<dbReference type="Pfam" id="PF07687">
    <property type="entry name" value="M20_dimer"/>
    <property type="match status" value="1"/>
</dbReference>
<organism evidence="4 5">
    <name type="scientific">Sphingomonas lacunae</name>
    <dbReference type="NCBI Taxonomy" id="2698828"/>
    <lineage>
        <taxon>Bacteria</taxon>
        <taxon>Pseudomonadati</taxon>
        <taxon>Pseudomonadota</taxon>
        <taxon>Alphaproteobacteria</taxon>
        <taxon>Sphingomonadales</taxon>
        <taxon>Sphingomonadaceae</taxon>
        <taxon>Sphingomonas</taxon>
    </lineage>
</organism>
<dbReference type="InterPro" id="IPR002933">
    <property type="entry name" value="Peptidase_M20"/>
</dbReference>
<keyword evidence="2" id="KW-0732">Signal</keyword>
<dbReference type="FunFam" id="3.30.70.360:FF:000004">
    <property type="entry name" value="Peptidase M20 domain-containing protein 2"/>
    <property type="match status" value="1"/>
</dbReference>
<name>A0A6M4AQZ3_9SPHN</name>
<dbReference type="InterPro" id="IPR052030">
    <property type="entry name" value="Peptidase_M20/M20A_hydrolases"/>
</dbReference>
<protein>
    <submittedName>
        <fullName evidence="4">Amidohydrolase</fullName>
    </submittedName>
</protein>
<proteinExistence type="predicted"/>
<dbReference type="GO" id="GO:0046657">
    <property type="term" value="P:folic acid catabolic process"/>
    <property type="evidence" value="ECO:0007669"/>
    <property type="project" value="TreeGrafter"/>
</dbReference>
<dbReference type="InterPro" id="IPR017145">
    <property type="entry name" value="Aminobenzoyl-glu_utiliz_pB"/>
</dbReference>
<dbReference type="GO" id="GO:0016805">
    <property type="term" value="F:dipeptidase activity"/>
    <property type="evidence" value="ECO:0007669"/>
    <property type="project" value="TreeGrafter"/>
</dbReference>
<dbReference type="InterPro" id="IPR011650">
    <property type="entry name" value="Peptidase_M20_dimer"/>
</dbReference>
<keyword evidence="5" id="KW-1185">Reference proteome</keyword>
<accession>A0A6M4AQZ3</accession>
<dbReference type="KEGG" id="slan:GV829_02500"/>
<dbReference type="PANTHER" id="PTHR30575">
    <property type="entry name" value="PEPTIDASE M20"/>
    <property type="match status" value="1"/>
</dbReference>
<dbReference type="InterPro" id="IPR036264">
    <property type="entry name" value="Bact_exopeptidase_dim_dom"/>
</dbReference>
<evidence type="ECO:0000256" key="1">
    <source>
        <dbReference type="ARBA" id="ARBA00022801"/>
    </source>
</evidence>
<dbReference type="Gene3D" id="3.30.70.360">
    <property type="match status" value="1"/>
</dbReference>
<dbReference type="PIRSF" id="PIRSF037227">
    <property type="entry name" value="Aminobenzoyl-glu_utiliz_pB"/>
    <property type="match status" value="1"/>
</dbReference>
<gene>
    <name evidence="4" type="ORF">GV829_02500</name>
</gene>
<dbReference type="GO" id="GO:0071713">
    <property type="term" value="F:para-aminobenzoyl-glutamate hydrolase activity"/>
    <property type="evidence" value="ECO:0007669"/>
    <property type="project" value="TreeGrafter"/>
</dbReference>
<keyword evidence="1 4" id="KW-0378">Hydrolase</keyword>
<dbReference type="Proteomes" id="UP000503018">
    <property type="component" value="Chromosome"/>
</dbReference>